<feature type="transmembrane region" description="Helical" evidence="1">
    <location>
        <begin position="7"/>
        <end position="27"/>
    </location>
</feature>
<dbReference type="Proteomes" id="UP000001817">
    <property type="component" value="Chromosome 2"/>
</dbReference>
<dbReference type="AlphaFoldDB" id="Q13S57"/>
<accession>Q13S57</accession>
<dbReference type="KEGG" id="bxe:Bxe_B2913"/>
<name>Q13S57_PARXL</name>
<proteinExistence type="predicted"/>
<keyword evidence="1" id="KW-0472">Membrane</keyword>
<evidence type="ECO:0000313" key="3">
    <source>
        <dbReference type="Proteomes" id="UP000001817"/>
    </source>
</evidence>
<dbReference type="EMBL" id="CP000271">
    <property type="protein sequence ID" value="ABE33082.1"/>
    <property type="molecule type" value="Genomic_DNA"/>
</dbReference>
<sequence length="89" mass="10335">MRVQTHLPIRGVACGIAPLILINFATLRSQQILILRPTPLPVGFERWVAFFISVQDTRGRKVVSRHYQIVHLTFFQVRDYENFSNPSQK</sequence>
<gene>
    <name evidence="2" type="ORF">Bxe_B2913</name>
</gene>
<keyword evidence="1" id="KW-1133">Transmembrane helix</keyword>
<dbReference type="STRING" id="266265.Bxe_B2913"/>
<keyword evidence="3" id="KW-1185">Reference proteome</keyword>
<evidence type="ECO:0000256" key="1">
    <source>
        <dbReference type="SAM" id="Phobius"/>
    </source>
</evidence>
<reference evidence="2 3" key="1">
    <citation type="journal article" date="2006" name="Proc. Natl. Acad. Sci. U.S.A.">
        <title>Burkholderia xenovorans LB400 harbors a multi-replicon, 9.73-Mbp genome shaped for versatility.</title>
        <authorList>
            <person name="Chain P.S."/>
            <person name="Denef V.J."/>
            <person name="Konstantinidis K.T."/>
            <person name="Vergez L.M."/>
            <person name="Agullo L."/>
            <person name="Reyes V.L."/>
            <person name="Hauser L."/>
            <person name="Cordova M."/>
            <person name="Gomez L."/>
            <person name="Gonzalez M."/>
            <person name="Land M."/>
            <person name="Lao V."/>
            <person name="Larimer F."/>
            <person name="LiPuma J.J."/>
            <person name="Mahenthiralingam E."/>
            <person name="Malfatti S.A."/>
            <person name="Marx C.J."/>
            <person name="Parnell J.J."/>
            <person name="Ramette A."/>
            <person name="Richardson P."/>
            <person name="Seeger M."/>
            <person name="Smith D."/>
            <person name="Spilker T."/>
            <person name="Sul W.J."/>
            <person name="Tsoi T.V."/>
            <person name="Ulrich L.E."/>
            <person name="Zhulin I.B."/>
            <person name="Tiedje J.M."/>
        </authorList>
    </citation>
    <scope>NUCLEOTIDE SEQUENCE [LARGE SCALE GENOMIC DNA]</scope>
    <source>
        <strain evidence="2 3">LB400</strain>
    </source>
</reference>
<organism evidence="2 3">
    <name type="scientific">Paraburkholderia xenovorans (strain LB400)</name>
    <dbReference type="NCBI Taxonomy" id="266265"/>
    <lineage>
        <taxon>Bacteria</taxon>
        <taxon>Pseudomonadati</taxon>
        <taxon>Pseudomonadota</taxon>
        <taxon>Betaproteobacteria</taxon>
        <taxon>Burkholderiales</taxon>
        <taxon>Burkholderiaceae</taxon>
        <taxon>Paraburkholderia</taxon>
    </lineage>
</organism>
<keyword evidence="1" id="KW-0812">Transmembrane</keyword>
<protein>
    <submittedName>
        <fullName evidence="2">Uncharacterized protein</fullName>
    </submittedName>
</protein>
<evidence type="ECO:0000313" key="2">
    <source>
        <dbReference type="EMBL" id="ABE33082.1"/>
    </source>
</evidence>